<dbReference type="RefSeq" id="WP_070742226.1">
    <property type="nucleotide sequence ID" value="NZ_MDZA01000083.1"/>
</dbReference>
<keyword evidence="4" id="KW-1185">Reference proteome</keyword>
<organism evidence="3 4">
    <name type="scientific">Hymenobacter coccineus</name>
    <dbReference type="NCBI Taxonomy" id="1908235"/>
    <lineage>
        <taxon>Bacteria</taxon>
        <taxon>Pseudomonadati</taxon>
        <taxon>Bacteroidota</taxon>
        <taxon>Cytophagia</taxon>
        <taxon>Cytophagales</taxon>
        <taxon>Hymenobacteraceae</taxon>
        <taxon>Hymenobacter</taxon>
    </lineage>
</organism>
<dbReference type="Pfam" id="PF00158">
    <property type="entry name" value="Sigma54_activat"/>
    <property type="match status" value="1"/>
</dbReference>
<dbReference type="OrthoDB" id="9760760at2"/>
<dbReference type="EMBL" id="MDZA01000083">
    <property type="protein sequence ID" value="OGX91156.1"/>
    <property type="molecule type" value="Genomic_DNA"/>
</dbReference>
<dbReference type="PANTHER" id="PTHR30267">
    <property type="entry name" value="PROTEIN KINASE PRKA"/>
    <property type="match status" value="1"/>
</dbReference>
<feature type="region of interest" description="Disordered" evidence="1">
    <location>
        <begin position="496"/>
        <end position="515"/>
    </location>
</feature>
<evidence type="ECO:0000259" key="2">
    <source>
        <dbReference type="Pfam" id="PF00158"/>
    </source>
</evidence>
<evidence type="ECO:0000256" key="1">
    <source>
        <dbReference type="SAM" id="MobiDB-lite"/>
    </source>
</evidence>
<dbReference type="InterPro" id="IPR027417">
    <property type="entry name" value="P-loop_NTPase"/>
</dbReference>
<accession>A0A1G1TJW3</accession>
<dbReference type="GO" id="GO:0006355">
    <property type="term" value="P:regulation of DNA-templated transcription"/>
    <property type="evidence" value="ECO:0007669"/>
    <property type="project" value="InterPro"/>
</dbReference>
<feature type="domain" description="Sigma-54 factor interaction" evidence="2">
    <location>
        <begin position="177"/>
        <end position="235"/>
    </location>
</feature>
<evidence type="ECO:0000313" key="3">
    <source>
        <dbReference type="EMBL" id="OGX91156.1"/>
    </source>
</evidence>
<proteinExistence type="predicted"/>
<evidence type="ECO:0000313" key="4">
    <source>
        <dbReference type="Proteomes" id="UP000177506"/>
    </source>
</evidence>
<gene>
    <name evidence="3" type="ORF">BEN49_20850</name>
</gene>
<dbReference type="Proteomes" id="UP000177506">
    <property type="component" value="Unassembled WGS sequence"/>
</dbReference>
<comment type="caution">
    <text evidence="3">The sequence shown here is derived from an EMBL/GenBank/DDBJ whole genome shotgun (WGS) entry which is preliminary data.</text>
</comment>
<protein>
    <submittedName>
        <fullName evidence="3">Magnesium chelatase</fullName>
    </submittedName>
</protein>
<dbReference type="AlphaFoldDB" id="A0A1G1TJW3"/>
<dbReference type="SUPFAM" id="SSF52540">
    <property type="entry name" value="P-loop containing nucleoside triphosphate hydrolases"/>
    <property type="match status" value="1"/>
</dbReference>
<dbReference type="GO" id="GO:0004672">
    <property type="term" value="F:protein kinase activity"/>
    <property type="evidence" value="ECO:0007669"/>
    <property type="project" value="TreeGrafter"/>
</dbReference>
<dbReference type="GO" id="GO:0005524">
    <property type="term" value="F:ATP binding"/>
    <property type="evidence" value="ECO:0007669"/>
    <property type="project" value="InterPro"/>
</dbReference>
<dbReference type="InterPro" id="IPR002078">
    <property type="entry name" value="Sigma_54_int"/>
</dbReference>
<dbReference type="Gene3D" id="3.40.50.300">
    <property type="entry name" value="P-loop containing nucleotide triphosphate hydrolases"/>
    <property type="match status" value="1"/>
</dbReference>
<dbReference type="PANTHER" id="PTHR30267:SF2">
    <property type="entry name" value="PROTEIN PRKA"/>
    <property type="match status" value="1"/>
</dbReference>
<name>A0A1G1TJW3_9BACT</name>
<reference evidence="3 4" key="1">
    <citation type="submission" date="2016-08" db="EMBL/GenBank/DDBJ databases">
        <title>Hymenobacter coccineus sp. nov., Hymenobacter lapidarius sp. nov. and Hymenobacter glacialis sp. nov., isolated from Antarctic soil.</title>
        <authorList>
            <person name="Sedlacek I."/>
            <person name="Kralova S."/>
            <person name="Kyrova K."/>
            <person name="Maslanova I."/>
            <person name="Stankova E."/>
            <person name="Vrbovska V."/>
            <person name="Nemec M."/>
            <person name="Bartak M."/>
            <person name="Svec P."/>
            <person name="Busse H.-J."/>
            <person name="Pantucek R."/>
        </authorList>
    </citation>
    <scope>NUCLEOTIDE SEQUENCE [LARGE SCALE GENOMIC DNA]</scope>
    <source>
        <strain evidence="3 4">CCM 8649</strain>
    </source>
</reference>
<sequence length="515" mass="57991">MANDQLPTNHSQHITTLGQLKKSGYKSRSVKTELRENLIRKLRLKEDVFPGIFGYDETVIPELQRAILAGHHINLLGLRGQAKTRIARLLINLLDEYMPVVEGSELNDDPLQPLSVFAKKLIDEHGDNTPVAWVHRDERYTEKLATPDVTVADLIGDADPIKAATLKLPYSDERVIHFGLIPRAHRGIFVINELPDLQARIQVSLFNILQEGDIQIRGFKVRLPLDIQFVFTANPEDYTNRGSIVTPLKDRIDAQIITHYPKSIEIGKRITKQEARIKEDQKGMVTTNEITHDLVEQVAVEARGSEFVDAKSGVSARLTISAYEQVVAGAERRALINGEAKTYVRVGDFISAVPAITGKVELVYEGEQEGAGIVAEKLMGKAIRTLFLNYFPDPDKSKKLKNRTSPYKTVQEWFGSGNTLDLLHDASDADYHAALDQVPGLRDIVKELHPNEDANTTYFLMEFLLHGLSEHSLISRNRLTAGAQFKDLLSSMFTMPKFDEGDDEDEEEEKPRRRR</sequence>